<gene>
    <name evidence="2" type="ORF">BCR32DRAFT_269647</name>
</gene>
<protein>
    <recommendedName>
        <fullName evidence="4">Transglutaminase-like domain-containing protein</fullName>
    </recommendedName>
</protein>
<dbReference type="Gene3D" id="3.80.10.10">
    <property type="entry name" value="Ribonuclease Inhibitor"/>
    <property type="match status" value="1"/>
</dbReference>
<reference evidence="2 3" key="2">
    <citation type="submission" date="2016-08" db="EMBL/GenBank/DDBJ databases">
        <title>Pervasive Adenine N6-methylation of Active Genes in Fungi.</title>
        <authorList>
            <consortium name="DOE Joint Genome Institute"/>
            <person name="Mondo S.J."/>
            <person name="Dannebaum R.O."/>
            <person name="Kuo R.C."/>
            <person name="Labutti K."/>
            <person name="Haridas S."/>
            <person name="Kuo A."/>
            <person name="Salamov A."/>
            <person name="Ahrendt S.R."/>
            <person name="Lipzen A."/>
            <person name="Sullivan W."/>
            <person name="Andreopoulos W.B."/>
            <person name="Clum A."/>
            <person name="Lindquist E."/>
            <person name="Daum C."/>
            <person name="Ramamoorthy G.K."/>
            <person name="Gryganskyi A."/>
            <person name="Culley D."/>
            <person name="Magnuson J.K."/>
            <person name="James T.Y."/>
            <person name="O'Malley M.A."/>
            <person name="Stajich J.E."/>
            <person name="Spatafora J.W."/>
            <person name="Visel A."/>
            <person name="Grigoriev I.V."/>
        </authorList>
    </citation>
    <scope>NUCLEOTIDE SEQUENCE [LARGE SCALE GENOMIC DNA]</scope>
    <source>
        <strain evidence="2 3">S4</strain>
    </source>
</reference>
<evidence type="ECO:0000313" key="2">
    <source>
        <dbReference type="EMBL" id="ORX79126.1"/>
    </source>
</evidence>
<name>A0A1Y1X124_9FUNG</name>
<feature type="chain" id="PRO_5012305077" description="Transglutaminase-like domain-containing protein" evidence="1">
    <location>
        <begin position="20"/>
        <end position="326"/>
    </location>
</feature>
<dbReference type="InterPro" id="IPR032675">
    <property type="entry name" value="LRR_dom_sf"/>
</dbReference>
<dbReference type="Proteomes" id="UP000193944">
    <property type="component" value="Unassembled WGS sequence"/>
</dbReference>
<feature type="signal peptide" evidence="1">
    <location>
        <begin position="1"/>
        <end position="19"/>
    </location>
</feature>
<reference evidence="2 3" key="1">
    <citation type="submission" date="2016-08" db="EMBL/GenBank/DDBJ databases">
        <title>A Parts List for Fungal Cellulosomes Revealed by Comparative Genomics.</title>
        <authorList>
            <consortium name="DOE Joint Genome Institute"/>
            <person name="Haitjema C.H."/>
            <person name="Gilmore S.P."/>
            <person name="Henske J.K."/>
            <person name="Solomon K.V."/>
            <person name="De Groot R."/>
            <person name="Kuo A."/>
            <person name="Mondo S.J."/>
            <person name="Salamov A.A."/>
            <person name="Labutti K."/>
            <person name="Zhao Z."/>
            <person name="Chiniquy J."/>
            <person name="Barry K."/>
            <person name="Brewer H.M."/>
            <person name="Purvine S.O."/>
            <person name="Wright A.T."/>
            <person name="Boxma B."/>
            <person name="Van Alen T."/>
            <person name="Hackstein J.H."/>
            <person name="Baker S.E."/>
            <person name="Grigoriev I.V."/>
            <person name="O'Malley M.A."/>
        </authorList>
    </citation>
    <scope>NUCLEOTIDE SEQUENCE [LARGE SCALE GENOMIC DNA]</scope>
    <source>
        <strain evidence="2 3">S4</strain>
    </source>
</reference>
<accession>A0A1Y1X124</accession>
<proteinExistence type="predicted"/>
<dbReference type="AlphaFoldDB" id="A0A1Y1X124"/>
<comment type="caution">
    <text evidence="2">The sequence shown here is derived from an EMBL/GenBank/DDBJ whole genome shotgun (WGS) entry which is preliminary data.</text>
</comment>
<organism evidence="2 3">
    <name type="scientific">Anaeromyces robustus</name>
    <dbReference type="NCBI Taxonomy" id="1754192"/>
    <lineage>
        <taxon>Eukaryota</taxon>
        <taxon>Fungi</taxon>
        <taxon>Fungi incertae sedis</taxon>
        <taxon>Chytridiomycota</taxon>
        <taxon>Chytridiomycota incertae sedis</taxon>
        <taxon>Neocallimastigomycetes</taxon>
        <taxon>Neocallimastigales</taxon>
        <taxon>Neocallimastigaceae</taxon>
        <taxon>Anaeromyces</taxon>
    </lineage>
</organism>
<evidence type="ECO:0008006" key="4">
    <source>
        <dbReference type="Google" id="ProtNLM"/>
    </source>
</evidence>
<dbReference type="OrthoDB" id="2143007at2759"/>
<dbReference type="SUPFAM" id="SSF52058">
    <property type="entry name" value="L domain-like"/>
    <property type="match status" value="1"/>
</dbReference>
<dbReference type="EMBL" id="MCFG01000186">
    <property type="protein sequence ID" value="ORX79126.1"/>
    <property type="molecule type" value="Genomic_DNA"/>
</dbReference>
<keyword evidence="1" id="KW-0732">Signal</keyword>
<evidence type="ECO:0000313" key="3">
    <source>
        <dbReference type="Proteomes" id="UP000193944"/>
    </source>
</evidence>
<sequence>MKFINLAIIALSSASLVLSKPVTDKNQCKDKLCYLVSGSTGGTAYVKGFNTGYTNSKTLSIPSSVNIDGNVFTINGIDYMAFNGLKTLEEISIASGINKLTLTYGAFSELPNLKKVTLSNKSFDARDLSSFSSPNKEVMFIGNGVKDYTNNQVKYLFKNVFGLKAKTYQDEYDYQRKTDLFELAKTVSSYARLSDNRDGDNAITVLKTKFGTSLGRARLFRLLAIELGIKASDIKVAYDGNKKYWNYIRVNGSWYNCDVNYPYRTYSQYYEAEWKYPFFVGASEFKKRESITANPKQWRVMLTNYGYRDESRGQPTNEIFTGKLMD</sequence>
<keyword evidence="3" id="KW-1185">Reference proteome</keyword>
<evidence type="ECO:0000256" key="1">
    <source>
        <dbReference type="SAM" id="SignalP"/>
    </source>
</evidence>